<organism evidence="1">
    <name type="scientific">marine sediment metagenome</name>
    <dbReference type="NCBI Taxonomy" id="412755"/>
    <lineage>
        <taxon>unclassified sequences</taxon>
        <taxon>metagenomes</taxon>
        <taxon>ecological metagenomes</taxon>
    </lineage>
</organism>
<protein>
    <submittedName>
        <fullName evidence="1">Uncharacterized protein</fullName>
    </submittedName>
</protein>
<proteinExistence type="predicted"/>
<comment type="caution">
    <text evidence="1">The sequence shown here is derived from an EMBL/GenBank/DDBJ whole genome shotgun (WGS) entry which is preliminary data.</text>
</comment>
<name>X1JNA9_9ZZZZ</name>
<accession>X1JNA9</accession>
<gene>
    <name evidence="1" type="ORF">S03H2_59528</name>
</gene>
<reference evidence="1" key="1">
    <citation type="journal article" date="2014" name="Front. Microbiol.">
        <title>High frequency of phylogenetically diverse reductive dehalogenase-homologous genes in deep subseafloor sedimentary metagenomes.</title>
        <authorList>
            <person name="Kawai M."/>
            <person name="Futagami T."/>
            <person name="Toyoda A."/>
            <person name="Takaki Y."/>
            <person name="Nishi S."/>
            <person name="Hori S."/>
            <person name="Arai W."/>
            <person name="Tsubouchi T."/>
            <person name="Morono Y."/>
            <person name="Uchiyama I."/>
            <person name="Ito T."/>
            <person name="Fujiyama A."/>
            <person name="Inagaki F."/>
            <person name="Takami H."/>
        </authorList>
    </citation>
    <scope>NUCLEOTIDE SEQUENCE</scope>
    <source>
        <strain evidence="1">Expedition CK06-06</strain>
    </source>
</reference>
<dbReference type="EMBL" id="BARU01038281">
    <property type="protein sequence ID" value="GAH82940.1"/>
    <property type="molecule type" value="Genomic_DNA"/>
</dbReference>
<sequence length="53" mass="6326">MKKSDVVRRYTQRVMCPKCAHLFKTASRATWITCGKCHRKFKRLKNLVIDENK</sequence>
<evidence type="ECO:0000313" key="1">
    <source>
        <dbReference type="EMBL" id="GAH82940.1"/>
    </source>
</evidence>
<dbReference type="AlphaFoldDB" id="X1JNA9"/>